<keyword evidence="2 5" id="KW-0812">Transmembrane</keyword>
<dbReference type="CDD" id="cd17321">
    <property type="entry name" value="MFS_MMR_MDR_like"/>
    <property type="match status" value="1"/>
</dbReference>
<dbReference type="PANTHER" id="PTHR42718">
    <property type="entry name" value="MAJOR FACILITATOR SUPERFAMILY MULTIDRUG TRANSPORTER MFSC"/>
    <property type="match status" value="1"/>
</dbReference>
<dbReference type="InterPro" id="IPR020846">
    <property type="entry name" value="MFS_dom"/>
</dbReference>
<dbReference type="Gene3D" id="1.20.1250.20">
    <property type="entry name" value="MFS general substrate transporter like domains"/>
    <property type="match status" value="1"/>
</dbReference>
<evidence type="ECO:0000256" key="1">
    <source>
        <dbReference type="ARBA" id="ARBA00004651"/>
    </source>
</evidence>
<dbReference type="Proteomes" id="UP001174210">
    <property type="component" value="Unassembled WGS sequence"/>
</dbReference>
<feature type="transmembrane region" description="Helical" evidence="5">
    <location>
        <begin position="407"/>
        <end position="426"/>
    </location>
</feature>
<feature type="transmembrane region" description="Helical" evidence="5">
    <location>
        <begin position="334"/>
        <end position="352"/>
    </location>
</feature>
<gene>
    <name evidence="7" type="ORF">P5G59_04155</name>
</gene>
<evidence type="ECO:0000259" key="6">
    <source>
        <dbReference type="PROSITE" id="PS50850"/>
    </source>
</evidence>
<dbReference type="PROSITE" id="PS50850">
    <property type="entry name" value="MFS"/>
    <property type="match status" value="1"/>
</dbReference>
<accession>A0ABT8IU43</accession>
<evidence type="ECO:0000256" key="2">
    <source>
        <dbReference type="ARBA" id="ARBA00022692"/>
    </source>
</evidence>
<keyword evidence="8" id="KW-1185">Reference proteome</keyword>
<dbReference type="InterPro" id="IPR036259">
    <property type="entry name" value="MFS_trans_sf"/>
</dbReference>
<protein>
    <submittedName>
        <fullName evidence="7">MFS transporter</fullName>
    </submittedName>
</protein>
<evidence type="ECO:0000256" key="4">
    <source>
        <dbReference type="ARBA" id="ARBA00023136"/>
    </source>
</evidence>
<keyword evidence="4 5" id="KW-0472">Membrane</keyword>
<evidence type="ECO:0000256" key="5">
    <source>
        <dbReference type="SAM" id="Phobius"/>
    </source>
</evidence>
<dbReference type="Pfam" id="PF07690">
    <property type="entry name" value="MFS_1"/>
    <property type="match status" value="1"/>
</dbReference>
<feature type="transmembrane region" description="Helical" evidence="5">
    <location>
        <begin position="432"/>
        <end position="451"/>
    </location>
</feature>
<comment type="caution">
    <text evidence="7">The sequence shown here is derived from an EMBL/GenBank/DDBJ whole genome shotgun (WGS) entry which is preliminary data.</text>
</comment>
<feature type="transmembrane region" description="Helical" evidence="5">
    <location>
        <begin position="170"/>
        <end position="191"/>
    </location>
</feature>
<feature type="transmembrane region" description="Helical" evidence="5">
    <location>
        <begin position="17"/>
        <end position="39"/>
    </location>
</feature>
<feature type="transmembrane region" description="Helical" evidence="5">
    <location>
        <begin position="270"/>
        <end position="294"/>
    </location>
</feature>
<dbReference type="Gene3D" id="1.20.1720.10">
    <property type="entry name" value="Multidrug resistance protein D"/>
    <property type="match status" value="1"/>
</dbReference>
<feature type="domain" description="Major facilitator superfamily (MFS) profile" evidence="6">
    <location>
        <begin position="17"/>
        <end position="455"/>
    </location>
</feature>
<name>A0ABT8IU43_9MICO</name>
<feature type="transmembrane region" description="Helical" evidence="5">
    <location>
        <begin position="145"/>
        <end position="164"/>
    </location>
</feature>
<feature type="transmembrane region" description="Helical" evidence="5">
    <location>
        <begin position="203"/>
        <end position="221"/>
    </location>
</feature>
<dbReference type="EMBL" id="JAROCB010000001">
    <property type="protein sequence ID" value="MDN4596325.1"/>
    <property type="molecule type" value="Genomic_DNA"/>
</dbReference>
<organism evidence="7 8">
    <name type="scientific">Leifsonia virtsii</name>
    <dbReference type="NCBI Taxonomy" id="3035915"/>
    <lineage>
        <taxon>Bacteria</taxon>
        <taxon>Bacillati</taxon>
        <taxon>Actinomycetota</taxon>
        <taxon>Actinomycetes</taxon>
        <taxon>Micrococcales</taxon>
        <taxon>Microbacteriaceae</taxon>
        <taxon>Leifsonia</taxon>
    </lineage>
</organism>
<comment type="subcellular location">
    <subcellularLocation>
        <location evidence="1">Cell membrane</location>
        <topology evidence="1">Multi-pass membrane protein</topology>
    </subcellularLocation>
</comment>
<reference evidence="7" key="1">
    <citation type="submission" date="2023-03" db="EMBL/GenBank/DDBJ databases">
        <title>MT1 and MT2 Draft Genomes of Novel Species.</title>
        <authorList>
            <person name="Venkateswaran K."/>
        </authorList>
    </citation>
    <scope>NUCLEOTIDE SEQUENCE</scope>
    <source>
        <strain evidence="7">F6_8S_P_1A</strain>
    </source>
</reference>
<feature type="transmembrane region" description="Helical" evidence="5">
    <location>
        <begin position="300"/>
        <end position="322"/>
    </location>
</feature>
<evidence type="ECO:0000313" key="7">
    <source>
        <dbReference type="EMBL" id="MDN4596325.1"/>
    </source>
</evidence>
<feature type="transmembrane region" description="Helical" evidence="5">
    <location>
        <begin position="233"/>
        <end position="250"/>
    </location>
</feature>
<evidence type="ECO:0000256" key="3">
    <source>
        <dbReference type="ARBA" id="ARBA00022989"/>
    </source>
</evidence>
<proteinExistence type="predicted"/>
<feature type="transmembrane region" description="Helical" evidence="5">
    <location>
        <begin position="364"/>
        <end position="386"/>
    </location>
</feature>
<feature type="transmembrane region" description="Helical" evidence="5">
    <location>
        <begin position="85"/>
        <end position="109"/>
    </location>
</feature>
<sequence>MATTARIERMTSLQLRVLLIAILSSFVAFLDGAVINVALPAISRDLGGGLQLQQWVVDAYLVTLGSLILIAGSLSDVFGRKRVLYAGLIGFGITSLLCAFAPSGLFLVLARALQGVAGALLVPSSLAIIISRFEGAAQAKAIGRWTAWTGIAMIAGPVVGGLFVDTLGWRWVFAINVLPIAVTLVLMLTLGETDKGMGGRVDVLGAILGSVGLAGTVFALIEQGTYGWGSPRVYLPLIVGLLCLAAFFFAETRVKQPMLPLGLFSVHNFWVGNISTFFVYAALSFGPLIVTLFLQQVAGFSAIAAGFVFIPSTLCMLLLSGFFGGLAGRYGPRLFMAIGPMIAAVGFLWLLMMGTDVNYWTTLLPAVLLFGVGLSITVAPLTSAILGAIHPEQAGIASAVNNAVSRIAGLLAVAAAGMIIGGTLDVAGLHRAMIAGAALLLVGGIVSAIGIRNKAPVAEKVQTVTD</sequence>
<dbReference type="PRINTS" id="PR01036">
    <property type="entry name" value="TCRTETB"/>
</dbReference>
<feature type="transmembrane region" description="Helical" evidence="5">
    <location>
        <begin position="115"/>
        <end position="133"/>
    </location>
</feature>
<evidence type="ECO:0000313" key="8">
    <source>
        <dbReference type="Proteomes" id="UP001174210"/>
    </source>
</evidence>
<dbReference type="InterPro" id="IPR011701">
    <property type="entry name" value="MFS"/>
</dbReference>
<feature type="transmembrane region" description="Helical" evidence="5">
    <location>
        <begin position="59"/>
        <end position="78"/>
    </location>
</feature>
<dbReference type="SUPFAM" id="SSF103473">
    <property type="entry name" value="MFS general substrate transporter"/>
    <property type="match status" value="1"/>
</dbReference>
<dbReference type="PANTHER" id="PTHR42718:SF42">
    <property type="entry name" value="EXPORT PROTEIN"/>
    <property type="match status" value="1"/>
</dbReference>
<keyword evidence="3 5" id="KW-1133">Transmembrane helix</keyword>
<dbReference type="RefSeq" id="WP_301216279.1">
    <property type="nucleotide sequence ID" value="NZ_JAROCB010000001.1"/>
</dbReference>